<protein>
    <submittedName>
        <fullName evidence="2">Uncharacterized protein</fullName>
    </submittedName>
</protein>
<dbReference type="Proteomes" id="UP000824469">
    <property type="component" value="Unassembled WGS sequence"/>
</dbReference>
<evidence type="ECO:0000313" key="2">
    <source>
        <dbReference type="EMBL" id="KAH9327810.1"/>
    </source>
</evidence>
<sequence length="170" mass="18797">MASSKSGYSAPVLPLACFTSSSLSPNRLGYSSVNFDIARSVSPTRNPQPHSPVRSVPAKGGQRKPVPSASGRQMCLCSPTNHPAAYAKIGDEEFVGEDRKRGRRRMGEQGPHPPLFSPSAKEKYVFPAAAQQAPPHDHGGRFYRFLNREPENRFSTVCKGFGHWREWMEI</sequence>
<comment type="caution">
    <text evidence="2">The sequence shown here is derived from an EMBL/GenBank/DDBJ whole genome shotgun (WGS) entry which is preliminary data.</text>
</comment>
<organism evidence="2 3">
    <name type="scientific">Taxus chinensis</name>
    <name type="common">Chinese yew</name>
    <name type="synonym">Taxus wallichiana var. chinensis</name>
    <dbReference type="NCBI Taxonomy" id="29808"/>
    <lineage>
        <taxon>Eukaryota</taxon>
        <taxon>Viridiplantae</taxon>
        <taxon>Streptophyta</taxon>
        <taxon>Embryophyta</taxon>
        <taxon>Tracheophyta</taxon>
        <taxon>Spermatophyta</taxon>
        <taxon>Pinopsida</taxon>
        <taxon>Pinidae</taxon>
        <taxon>Conifers II</taxon>
        <taxon>Cupressales</taxon>
        <taxon>Taxaceae</taxon>
        <taxon>Taxus</taxon>
    </lineage>
</organism>
<dbReference type="OMA" id="WREWMEI"/>
<gene>
    <name evidence="2" type="ORF">KI387_043744</name>
</gene>
<evidence type="ECO:0000256" key="1">
    <source>
        <dbReference type="SAM" id="MobiDB-lite"/>
    </source>
</evidence>
<feature type="region of interest" description="Disordered" evidence="1">
    <location>
        <begin position="91"/>
        <end position="118"/>
    </location>
</feature>
<evidence type="ECO:0000313" key="3">
    <source>
        <dbReference type="Proteomes" id="UP000824469"/>
    </source>
</evidence>
<dbReference type="AlphaFoldDB" id="A0AA38GWJ3"/>
<feature type="region of interest" description="Disordered" evidence="1">
    <location>
        <begin position="40"/>
        <end position="74"/>
    </location>
</feature>
<reference evidence="2 3" key="1">
    <citation type="journal article" date="2021" name="Nat. Plants">
        <title>The Taxus genome provides insights into paclitaxel biosynthesis.</title>
        <authorList>
            <person name="Xiong X."/>
            <person name="Gou J."/>
            <person name="Liao Q."/>
            <person name="Li Y."/>
            <person name="Zhou Q."/>
            <person name="Bi G."/>
            <person name="Li C."/>
            <person name="Du R."/>
            <person name="Wang X."/>
            <person name="Sun T."/>
            <person name="Guo L."/>
            <person name="Liang H."/>
            <person name="Lu P."/>
            <person name="Wu Y."/>
            <person name="Zhang Z."/>
            <person name="Ro D.K."/>
            <person name="Shang Y."/>
            <person name="Huang S."/>
            <person name="Yan J."/>
        </authorList>
    </citation>
    <scope>NUCLEOTIDE SEQUENCE [LARGE SCALE GENOMIC DNA]</scope>
    <source>
        <strain evidence="2">Ta-2019</strain>
    </source>
</reference>
<keyword evidence="3" id="KW-1185">Reference proteome</keyword>
<dbReference type="EMBL" id="JAHRHJ020000002">
    <property type="protein sequence ID" value="KAH9327810.1"/>
    <property type="molecule type" value="Genomic_DNA"/>
</dbReference>
<proteinExistence type="predicted"/>
<name>A0AA38GWJ3_TAXCH</name>
<accession>A0AA38GWJ3</accession>